<dbReference type="InterPro" id="IPR010835">
    <property type="entry name" value="DUF1439"/>
</dbReference>
<dbReference type="EMBL" id="QYUO01000001">
    <property type="protein sequence ID" value="RJF99934.1"/>
    <property type="molecule type" value="Genomic_DNA"/>
</dbReference>
<evidence type="ECO:0000313" key="3">
    <source>
        <dbReference type="Proteomes" id="UP000265955"/>
    </source>
</evidence>
<keyword evidence="3" id="KW-1185">Reference proteome</keyword>
<reference evidence="3" key="1">
    <citation type="submission" date="2018-09" db="EMBL/GenBank/DDBJ databases">
        <authorList>
            <person name="Zhu H."/>
        </authorList>
    </citation>
    <scope>NUCLEOTIDE SEQUENCE [LARGE SCALE GENOMIC DNA]</scope>
    <source>
        <strain evidence="3">K1R23-30</strain>
    </source>
</reference>
<dbReference type="OrthoDB" id="8535650at2"/>
<comment type="caution">
    <text evidence="2">The sequence shown here is derived from an EMBL/GenBank/DDBJ whole genome shotgun (WGS) entry which is preliminary data.</text>
</comment>
<name>A0A3A3FX41_9BURK</name>
<dbReference type="Pfam" id="PF07273">
    <property type="entry name" value="DUF1439"/>
    <property type="match status" value="1"/>
</dbReference>
<dbReference type="Gene3D" id="3.15.10.40">
    <property type="entry name" value="Uncharacterised protein PF07273, DUF1439"/>
    <property type="match status" value="1"/>
</dbReference>
<keyword evidence="1" id="KW-0732">Signal</keyword>
<dbReference type="AlphaFoldDB" id="A0A3A3FX41"/>
<organism evidence="2 3">
    <name type="scientific">Noviherbaspirillum saxi</name>
    <dbReference type="NCBI Taxonomy" id="2320863"/>
    <lineage>
        <taxon>Bacteria</taxon>
        <taxon>Pseudomonadati</taxon>
        <taxon>Pseudomonadota</taxon>
        <taxon>Betaproteobacteria</taxon>
        <taxon>Burkholderiales</taxon>
        <taxon>Oxalobacteraceae</taxon>
        <taxon>Noviherbaspirillum</taxon>
    </lineage>
</organism>
<protein>
    <submittedName>
        <fullName evidence="2">DUF1439 domain-containing protein</fullName>
    </submittedName>
</protein>
<gene>
    <name evidence="2" type="ORF">D3871_04275</name>
</gene>
<proteinExistence type="predicted"/>
<feature type="chain" id="PRO_5017320855" evidence="1">
    <location>
        <begin position="19"/>
        <end position="177"/>
    </location>
</feature>
<evidence type="ECO:0000313" key="2">
    <source>
        <dbReference type="EMBL" id="RJF99934.1"/>
    </source>
</evidence>
<dbReference type="Proteomes" id="UP000265955">
    <property type="component" value="Unassembled WGS sequence"/>
</dbReference>
<sequence>MACQILVLLLLVSCAAMMGPQTREIPLAQLQESIAKRFPFNNRYLQLLDIRVTNPRVALQPEGNRILTSMDISVAPPFLKQSWSGNFAVSGRPQVDLAQNALVLGEPQVEALTVNGLDPLYANQVTRLGGFLAEQLMQNLPLYTFKPEELRYAGTRFNPARIATTQNSVVVTFEPVK</sequence>
<feature type="signal peptide" evidence="1">
    <location>
        <begin position="1"/>
        <end position="18"/>
    </location>
</feature>
<evidence type="ECO:0000256" key="1">
    <source>
        <dbReference type="SAM" id="SignalP"/>
    </source>
</evidence>
<accession>A0A3A3FX41</accession>